<evidence type="ECO:0000313" key="4">
    <source>
        <dbReference type="Proteomes" id="UP000016743"/>
    </source>
</evidence>
<feature type="domain" description="Insertion element IS402-like" evidence="2">
    <location>
        <begin position="15"/>
        <end position="59"/>
    </location>
</feature>
<dbReference type="AlphaFoldDB" id="U3P8Y7"/>
<keyword evidence="4" id="KW-1185">Reference proteome</keyword>
<feature type="transmembrane region" description="Helical" evidence="1">
    <location>
        <begin position="6"/>
        <end position="26"/>
    </location>
</feature>
<evidence type="ECO:0000256" key="1">
    <source>
        <dbReference type="SAM" id="Phobius"/>
    </source>
</evidence>
<evidence type="ECO:0000313" key="3">
    <source>
        <dbReference type="EMBL" id="AGW41964.1"/>
    </source>
</evidence>
<dbReference type="EMBL" id="CP006734">
    <property type="protein sequence ID" value="AGW41964.1"/>
    <property type="molecule type" value="Genomic_DNA"/>
</dbReference>
<dbReference type="PANTHER" id="PTHR46637">
    <property type="entry name" value="TIS1421-TRANSPOSASE PROTEIN A"/>
    <property type="match status" value="1"/>
</dbReference>
<name>U3P8Y7_LEIXC</name>
<keyword evidence="1" id="KW-0812">Transmembrane</keyword>
<keyword evidence="1" id="KW-1133">Transmembrane helix</keyword>
<keyword evidence="1" id="KW-0472">Membrane</keyword>
<dbReference type="STRING" id="1389489.O159_19490"/>
<dbReference type="Pfam" id="PF13340">
    <property type="entry name" value="DUF4096"/>
    <property type="match status" value="1"/>
</dbReference>
<organism evidence="3 4">
    <name type="scientific">Leifsonia xyli subsp. cynodontis DSM 46306</name>
    <dbReference type="NCBI Taxonomy" id="1389489"/>
    <lineage>
        <taxon>Bacteria</taxon>
        <taxon>Bacillati</taxon>
        <taxon>Actinomycetota</taxon>
        <taxon>Actinomycetes</taxon>
        <taxon>Micrococcales</taxon>
        <taxon>Microbacteriaceae</taxon>
        <taxon>Leifsonia</taxon>
    </lineage>
</organism>
<dbReference type="PANTHER" id="PTHR46637:SF1">
    <property type="entry name" value="BLL5188 PROTEIN"/>
    <property type="match status" value="1"/>
</dbReference>
<reference evidence="3 4" key="1">
    <citation type="journal article" date="2013" name="Genome Announc.">
        <title>Complete Genome Sequence of Leifsonia xyli subsp. cynodontis Strain DSM46306, a Gram-Positive Bacterial Pathogen of Grasses.</title>
        <authorList>
            <person name="Monteiro-Vitorello C.B."/>
            <person name="Zerillo M.M."/>
            <person name="Van Sluys M.A."/>
            <person name="Camargo L.E."/>
            <person name="Kitajima J.P."/>
        </authorList>
    </citation>
    <scope>NUCLEOTIDE SEQUENCE [LARGE SCALE GENOMIC DNA]</scope>
    <source>
        <strain evidence="3 4">DSM 46306</strain>
    </source>
</reference>
<dbReference type="HOGENOM" id="CLU_055261_4_4_11"/>
<sequence>MGGRGSLGFWTGRGFAGIVFVLLTGIPWRKLPAELGYGLGITCWRCLREWSEAGVWDALRRILPDELDQVGMIFWSRTCLDSVSVRAKKEGVISLDGFQRLLQHDD</sequence>
<dbReference type="eggNOG" id="COG3293">
    <property type="taxonomic scope" value="Bacteria"/>
</dbReference>
<dbReference type="Proteomes" id="UP000016743">
    <property type="component" value="Chromosome"/>
</dbReference>
<dbReference type="KEGG" id="lxy:O159_19490"/>
<accession>U3P8Y7</accession>
<gene>
    <name evidence="3" type="ORF">O159_19490</name>
</gene>
<protein>
    <recommendedName>
        <fullName evidence="2">Insertion element IS402-like domain-containing protein</fullName>
    </recommendedName>
</protein>
<proteinExistence type="predicted"/>
<dbReference type="InterPro" id="IPR025161">
    <property type="entry name" value="IS402-like_dom"/>
</dbReference>
<evidence type="ECO:0000259" key="2">
    <source>
        <dbReference type="Pfam" id="PF13340"/>
    </source>
</evidence>
<dbReference type="InterPro" id="IPR052909">
    <property type="entry name" value="Transposase_6_like"/>
</dbReference>